<comment type="caution">
    <text evidence="2">The sequence shown here is derived from an EMBL/GenBank/DDBJ whole genome shotgun (WGS) entry which is preliminary data.</text>
</comment>
<gene>
    <name evidence="2" type="ORF">COT97_02380</name>
</gene>
<dbReference type="Proteomes" id="UP000229901">
    <property type="component" value="Unassembled WGS sequence"/>
</dbReference>
<evidence type="ECO:0000313" key="2">
    <source>
        <dbReference type="EMBL" id="PIR94313.1"/>
    </source>
</evidence>
<evidence type="ECO:0000256" key="1">
    <source>
        <dbReference type="ARBA" id="ARBA00006007"/>
    </source>
</evidence>
<comment type="similarity">
    <text evidence="1">Belongs to the BtpA family.</text>
</comment>
<dbReference type="AlphaFoldDB" id="A0A2H0V5F2"/>
<dbReference type="PANTHER" id="PTHR21381:SF3">
    <property type="entry name" value="SGC REGION PROTEIN SGCQ-RELATED"/>
    <property type="match status" value="1"/>
</dbReference>
<dbReference type="EMBL" id="PFAP01000011">
    <property type="protein sequence ID" value="PIR94313.1"/>
    <property type="molecule type" value="Genomic_DNA"/>
</dbReference>
<sequence length="267" mass="30073">MELLKNKKKSVVIGMIHLAPLDGCEGHPGFEVVKLKMIRDLEVLLAGKVDAIIIENNYDLPHYEKALKSTVPQFEELSKELRKRTDLPLGISLLWNDFENALDIAKKHNFQFIRVPVFVDRVKTSYGIFEPKAKECIDYREKIGAEHIGLMADIQVKHAEHLIERSIAEAAKEAVEKGADALIVTGKWTGDPPTKKDVEDVQTISGDVPVVLGSGVTAENINNYDVHGVIVGSYFKGDERKFEHEQNLYPWEVAYDIERVKKLTQAV</sequence>
<accession>A0A2H0V5F2</accession>
<dbReference type="PIRSF" id="PIRSF005956">
    <property type="entry name" value="BtpA"/>
    <property type="match status" value="1"/>
</dbReference>
<organism evidence="2 3">
    <name type="scientific">Candidatus Falkowbacteria bacterium CG10_big_fil_rev_8_21_14_0_10_39_11</name>
    <dbReference type="NCBI Taxonomy" id="1974565"/>
    <lineage>
        <taxon>Bacteria</taxon>
        <taxon>Candidatus Falkowiibacteriota</taxon>
    </lineage>
</organism>
<dbReference type="PANTHER" id="PTHR21381">
    <property type="entry name" value="ZGC:162297"/>
    <property type="match status" value="1"/>
</dbReference>
<dbReference type="SUPFAM" id="SSF51366">
    <property type="entry name" value="Ribulose-phoshate binding barrel"/>
    <property type="match status" value="1"/>
</dbReference>
<dbReference type="InterPro" id="IPR005137">
    <property type="entry name" value="BtpA"/>
</dbReference>
<dbReference type="Pfam" id="PF03437">
    <property type="entry name" value="BtpA"/>
    <property type="match status" value="1"/>
</dbReference>
<dbReference type="NCBIfam" id="TIGR00259">
    <property type="entry name" value="thylakoid_BtpA"/>
    <property type="match status" value="1"/>
</dbReference>
<evidence type="ECO:0000313" key="3">
    <source>
        <dbReference type="Proteomes" id="UP000229901"/>
    </source>
</evidence>
<dbReference type="InterPro" id="IPR011060">
    <property type="entry name" value="RibuloseP-bd_barrel"/>
</dbReference>
<proteinExistence type="inferred from homology"/>
<name>A0A2H0V5F2_9BACT</name>
<reference evidence="3" key="1">
    <citation type="submission" date="2017-09" db="EMBL/GenBank/DDBJ databases">
        <title>Depth-based differentiation of microbial function through sediment-hosted aquifers and enrichment of novel symbionts in the deep terrestrial subsurface.</title>
        <authorList>
            <person name="Probst A.J."/>
            <person name="Ladd B."/>
            <person name="Jarett J.K."/>
            <person name="Geller-Mcgrath D.E."/>
            <person name="Sieber C.M.K."/>
            <person name="Emerson J.B."/>
            <person name="Anantharaman K."/>
            <person name="Thomas B.C."/>
            <person name="Malmstrom R."/>
            <person name="Stieglmeier M."/>
            <person name="Klingl A."/>
            <person name="Woyke T."/>
            <person name="Ryan C.M."/>
            <person name="Banfield J.F."/>
        </authorList>
    </citation>
    <scope>NUCLEOTIDE SEQUENCE [LARGE SCALE GENOMIC DNA]</scope>
</reference>
<protein>
    <submittedName>
        <fullName evidence="2">Photosystem I assembly BtpA</fullName>
    </submittedName>
</protein>